<keyword evidence="4 7" id="KW-0808">Transferase</keyword>
<evidence type="ECO:0000313" key="7">
    <source>
        <dbReference type="EMBL" id="OBI88849.1"/>
    </source>
</evidence>
<evidence type="ECO:0000313" key="8">
    <source>
        <dbReference type="Proteomes" id="UP000093795"/>
    </source>
</evidence>
<dbReference type="EC" id="2.1.1.-" evidence="6"/>
<sequence>MSAAPRRRLDRRASLTAQANAAQRAAETLRPPDRRLVHDPHSNNFVEHPALRAVLAHPRTADAVLRLFDWLWGGLHAHITLRVRYADDAWRAAISIGIDQIVLLGAGFDTTCLRLAGAPVTVFEVDAPATQARKRPIAERLLTASSRTVWVPCDFERDALRERLLDAGLDPSRPSLVSWLGVTPYLTRRAIAATLGDLADVCAPGSRLVVDYIRAGVVDGSTPWRGARRMTRLVARRGEPYRSDFTESGLNALLGGHGFTPGEHLTVAGLLNRYDPTGESGLAADDWLAIASACR</sequence>
<dbReference type="OrthoDB" id="9806164at2"/>
<dbReference type="PANTHER" id="PTHR43619">
    <property type="entry name" value="S-ADENOSYL-L-METHIONINE-DEPENDENT METHYLTRANSFERASE YKTD-RELATED"/>
    <property type="match status" value="1"/>
</dbReference>
<dbReference type="STRING" id="1790.A5645_25495"/>
<organism evidence="7 8">
    <name type="scientific">Mycobacterium asiaticum</name>
    <dbReference type="NCBI Taxonomy" id="1790"/>
    <lineage>
        <taxon>Bacteria</taxon>
        <taxon>Bacillati</taxon>
        <taxon>Actinomycetota</taxon>
        <taxon>Actinomycetes</taxon>
        <taxon>Mycobacteriales</taxon>
        <taxon>Mycobacteriaceae</taxon>
        <taxon>Mycobacterium</taxon>
    </lineage>
</organism>
<keyword evidence="3 6" id="KW-0489">Methyltransferase</keyword>
<dbReference type="InterPro" id="IPR011610">
    <property type="entry name" value="SAM_mthyl_Trfase_ML2640-like"/>
</dbReference>
<dbReference type="AlphaFoldDB" id="A0A1A3CPL4"/>
<protein>
    <recommendedName>
        <fullName evidence="6">S-adenosyl-L-methionine-dependent methyltransferase</fullName>
        <ecNumber evidence="6">2.1.1.-</ecNumber>
    </recommendedName>
</protein>
<dbReference type="Gene3D" id="3.40.50.150">
    <property type="entry name" value="Vaccinia Virus protein VP39"/>
    <property type="match status" value="1"/>
</dbReference>
<evidence type="ECO:0000256" key="2">
    <source>
        <dbReference type="ARBA" id="ARBA00008138"/>
    </source>
</evidence>
<keyword evidence="5 6" id="KW-0949">S-adenosyl-L-methionine</keyword>
<dbReference type="InterPro" id="IPR007213">
    <property type="entry name" value="Ppm1/Ppm2/Tcmp"/>
</dbReference>
<dbReference type="GO" id="GO:0032259">
    <property type="term" value="P:methylation"/>
    <property type="evidence" value="ECO:0007669"/>
    <property type="project" value="UniProtKB-KW"/>
</dbReference>
<dbReference type="EMBL" id="LZKQ01000067">
    <property type="protein sequence ID" value="OBI88849.1"/>
    <property type="molecule type" value="Genomic_DNA"/>
</dbReference>
<evidence type="ECO:0000256" key="5">
    <source>
        <dbReference type="ARBA" id="ARBA00022691"/>
    </source>
</evidence>
<dbReference type="NCBIfam" id="TIGR00027">
    <property type="entry name" value="mthyl_TIGR00027"/>
    <property type="match status" value="1"/>
</dbReference>
<dbReference type="SUPFAM" id="SSF53335">
    <property type="entry name" value="S-adenosyl-L-methionine-dependent methyltransferases"/>
    <property type="match status" value="1"/>
</dbReference>
<proteinExistence type="inferred from homology"/>
<evidence type="ECO:0000256" key="1">
    <source>
        <dbReference type="ARBA" id="ARBA00003907"/>
    </source>
</evidence>
<name>A0A1A3CPL4_MYCAS</name>
<dbReference type="Proteomes" id="UP000093795">
    <property type="component" value="Unassembled WGS sequence"/>
</dbReference>
<dbReference type="Pfam" id="PF04072">
    <property type="entry name" value="LCM"/>
    <property type="match status" value="1"/>
</dbReference>
<reference evidence="7 8" key="1">
    <citation type="submission" date="2016-06" db="EMBL/GenBank/DDBJ databases">
        <authorList>
            <person name="Kjaerup R.B."/>
            <person name="Dalgaard T.S."/>
            <person name="Juul-Madsen H.R."/>
        </authorList>
    </citation>
    <scope>NUCLEOTIDE SEQUENCE [LARGE SCALE GENOMIC DNA]</scope>
    <source>
        <strain evidence="7 8">1081914.2</strain>
    </source>
</reference>
<evidence type="ECO:0000256" key="4">
    <source>
        <dbReference type="ARBA" id="ARBA00022679"/>
    </source>
</evidence>
<dbReference type="GO" id="GO:0008168">
    <property type="term" value="F:methyltransferase activity"/>
    <property type="evidence" value="ECO:0007669"/>
    <property type="project" value="UniProtKB-UniRule"/>
</dbReference>
<comment type="caution">
    <text evidence="7">The sequence shown here is derived from an EMBL/GenBank/DDBJ whole genome shotgun (WGS) entry which is preliminary data.</text>
</comment>
<comment type="similarity">
    <text evidence="2 6">Belongs to the UPF0677 family.</text>
</comment>
<dbReference type="InterPro" id="IPR029063">
    <property type="entry name" value="SAM-dependent_MTases_sf"/>
</dbReference>
<gene>
    <name evidence="7" type="ORF">A9X01_14485</name>
</gene>
<accession>A0A1A3CPL4</accession>
<comment type="function">
    <text evidence="1 6">Exhibits S-adenosyl-L-methionine-dependent methyltransferase activity.</text>
</comment>
<evidence type="ECO:0000256" key="3">
    <source>
        <dbReference type="ARBA" id="ARBA00022603"/>
    </source>
</evidence>
<dbReference type="PANTHER" id="PTHR43619:SF2">
    <property type="entry name" value="S-ADENOSYL-L-METHIONINE-DEPENDENT METHYLTRANSFERASES SUPERFAMILY PROTEIN"/>
    <property type="match status" value="1"/>
</dbReference>
<evidence type="ECO:0000256" key="6">
    <source>
        <dbReference type="RuleBase" id="RU362030"/>
    </source>
</evidence>